<evidence type="ECO:0000313" key="2">
    <source>
        <dbReference type="Proteomes" id="UP000272503"/>
    </source>
</evidence>
<dbReference type="RefSeq" id="WP_121648902.1">
    <property type="nucleotide sequence ID" value="NZ_RCUX01000007.1"/>
</dbReference>
<dbReference type="Proteomes" id="UP000272503">
    <property type="component" value="Unassembled WGS sequence"/>
</dbReference>
<evidence type="ECO:0000313" key="1">
    <source>
        <dbReference type="EMBL" id="RLP75355.1"/>
    </source>
</evidence>
<dbReference type="AlphaFoldDB" id="A0A3L7A5N7"/>
<dbReference type="OrthoDB" id="4927383at2"/>
<dbReference type="EMBL" id="RCUX01000007">
    <property type="protein sequence ID" value="RLP75355.1"/>
    <property type="molecule type" value="Genomic_DNA"/>
</dbReference>
<protein>
    <submittedName>
        <fullName evidence="1">AAA family ATPase</fullName>
    </submittedName>
</protein>
<sequence>MTTLLSARDLALTAARGTVYGPLNISLDAPFGVVTGSRGSGKTCLLLTAAGRMKPTNGEITVRGARGPRALRAQSAIAGFDGIDTLEEAVTVGDAVTERARWNAPWYARVRRADDVAVVRALAPAFGTLPVPAAKTMIWDLDEDTKLMLRIGLALMDAPSVLIVDGVDHVHDLRAQAAVLTRLGELAASGIGVLVSAAAFEPALYAGVGVAVTEIPVRPAPVDTTTAETTPTRSLQEELV</sequence>
<accession>A0A3L7A5N7</accession>
<dbReference type="InterPro" id="IPR027417">
    <property type="entry name" value="P-loop_NTPase"/>
</dbReference>
<name>A0A3L7A5N7_9MICO</name>
<dbReference type="SUPFAM" id="SSF52540">
    <property type="entry name" value="P-loop containing nucleoside triphosphate hydrolases"/>
    <property type="match status" value="1"/>
</dbReference>
<proteinExistence type="predicted"/>
<comment type="caution">
    <text evidence="1">The sequence shown here is derived from an EMBL/GenBank/DDBJ whole genome shotgun (WGS) entry which is preliminary data.</text>
</comment>
<gene>
    <name evidence="1" type="ORF">D9V32_10770</name>
</gene>
<reference evidence="1 2" key="1">
    <citation type="submission" date="2018-10" db="EMBL/GenBank/DDBJ databases">
        <authorList>
            <person name="Li J."/>
        </authorList>
    </citation>
    <scope>NUCLEOTIDE SEQUENCE [LARGE SCALE GENOMIC DNA]</scope>
    <source>
        <strain evidence="1 2">IF 016277</strain>
    </source>
</reference>
<keyword evidence="2" id="KW-1185">Reference proteome</keyword>
<dbReference type="Gene3D" id="3.40.50.300">
    <property type="entry name" value="P-loop containing nucleotide triphosphate hydrolases"/>
    <property type="match status" value="1"/>
</dbReference>
<organism evidence="1 2">
    <name type="scientific">Mycetocola tolaasinivorans</name>
    <dbReference type="NCBI Taxonomy" id="76635"/>
    <lineage>
        <taxon>Bacteria</taxon>
        <taxon>Bacillati</taxon>
        <taxon>Actinomycetota</taxon>
        <taxon>Actinomycetes</taxon>
        <taxon>Micrococcales</taxon>
        <taxon>Microbacteriaceae</taxon>
        <taxon>Mycetocola</taxon>
    </lineage>
</organism>